<keyword evidence="1" id="KW-0812">Transmembrane</keyword>
<feature type="transmembrane region" description="Helical" evidence="1">
    <location>
        <begin position="43"/>
        <end position="61"/>
    </location>
</feature>
<evidence type="ECO:0000256" key="1">
    <source>
        <dbReference type="SAM" id="Phobius"/>
    </source>
</evidence>
<dbReference type="Proteomes" id="UP001175227">
    <property type="component" value="Unassembled WGS sequence"/>
</dbReference>
<accession>A0AA39UE24</accession>
<protein>
    <submittedName>
        <fullName evidence="2">Uncharacterized protein</fullName>
    </submittedName>
</protein>
<reference evidence="2" key="1">
    <citation type="submission" date="2023-06" db="EMBL/GenBank/DDBJ databases">
        <authorList>
            <consortium name="Lawrence Berkeley National Laboratory"/>
            <person name="Ahrendt S."/>
            <person name="Sahu N."/>
            <person name="Indic B."/>
            <person name="Wong-Bajracharya J."/>
            <person name="Merenyi Z."/>
            <person name="Ke H.-M."/>
            <person name="Monk M."/>
            <person name="Kocsube S."/>
            <person name="Drula E."/>
            <person name="Lipzen A."/>
            <person name="Balint B."/>
            <person name="Henrissat B."/>
            <person name="Andreopoulos B."/>
            <person name="Martin F.M."/>
            <person name="Harder C.B."/>
            <person name="Rigling D."/>
            <person name="Ford K.L."/>
            <person name="Foster G.D."/>
            <person name="Pangilinan J."/>
            <person name="Papanicolaou A."/>
            <person name="Barry K."/>
            <person name="LaButti K."/>
            <person name="Viragh M."/>
            <person name="Koriabine M."/>
            <person name="Yan M."/>
            <person name="Riley R."/>
            <person name="Champramary S."/>
            <person name="Plett K.L."/>
            <person name="Tsai I.J."/>
            <person name="Slot J."/>
            <person name="Sipos G."/>
            <person name="Plett J."/>
            <person name="Nagy L.G."/>
            <person name="Grigoriev I.V."/>
        </authorList>
    </citation>
    <scope>NUCLEOTIDE SEQUENCE</scope>
    <source>
        <strain evidence="2">ICMP 16352</strain>
    </source>
</reference>
<evidence type="ECO:0000313" key="2">
    <source>
        <dbReference type="EMBL" id="KAK0478829.1"/>
    </source>
</evidence>
<evidence type="ECO:0000313" key="3">
    <source>
        <dbReference type="Proteomes" id="UP001175227"/>
    </source>
</evidence>
<dbReference type="AlphaFoldDB" id="A0AA39UE24"/>
<gene>
    <name evidence="2" type="ORF">IW261DRAFT_189589</name>
</gene>
<keyword evidence="1" id="KW-1133">Transmembrane helix</keyword>
<dbReference type="EMBL" id="JAUEPR010000013">
    <property type="protein sequence ID" value="KAK0478829.1"/>
    <property type="molecule type" value="Genomic_DNA"/>
</dbReference>
<comment type="caution">
    <text evidence="2">The sequence shown here is derived from an EMBL/GenBank/DDBJ whole genome shotgun (WGS) entry which is preliminary data.</text>
</comment>
<name>A0AA39UE24_9AGAR</name>
<proteinExistence type="predicted"/>
<organism evidence="2 3">
    <name type="scientific">Armillaria novae-zelandiae</name>
    <dbReference type="NCBI Taxonomy" id="153914"/>
    <lineage>
        <taxon>Eukaryota</taxon>
        <taxon>Fungi</taxon>
        <taxon>Dikarya</taxon>
        <taxon>Basidiomycota</taxon>
        <taxon>Agaricomycotina</taxon>
        <taxon>Agaricomycetes</taxon>
        <taxon>Agaricomycetidae</taxon>
        <taxon>Agaricales</taxon>
        <taxon>Marasmiineae</taxon>
        <taxon>Physalacriaceae</taxon>
        <taxon>Armillaria</taxon>
    </lineage>
</organism>
<keyword evidence="3" id="KW-1185">Reference proteome</keyword>
<sequence length="76" mass="8717">MTLLLQYWLVLSGDPFFFAVHLRGLPVGGLWVAANRWVHFLFRMYSIVFFHLLLFSINILFSGLTEIISGLSNNSV</sequence>
<keyword evidence="1" id="KW-0472">Membrane</keyword>